<dbReference type="AlphaFoldDB" id="A0A6I6EPJ8"/>
<keyword evidence="4 6" id="KW-1133">Transmembrane helix</keyword>
<evidence type="ECO:0000256" key="2">
    <source>
        <dbReference type="ARBA" id="ARBA00007524"/>
    </source>
</evidence>
<evidence type="ECO:0000313" key="7">
    <source>
        <dbReference type="EMBL" id="QGU94303.1"/>
    </source>
</evidence>
<evidence type="ECO:0008006" key="9">
    <source>
        <dbReference type="Google" id="ProtNLM"/>
    </source>
</evidence>
<organism evidence="7 8">
    <name type="scientific">Clostridium bovifaecis</name>
    <dbReference type="NCBI Taxonomy" id="2184719"/>
    <lineage>
        <taxon>Bacteria</taxon>
        <taxon>Bacillati</taxon>
        <taxon>Bacillota</taxon>
        <taxon>Clostridia</taxon>
        <taxon>Eubacteriales</taxon>
        <taxon>Clostridiaceae</taxon>
        <taxon>Clostridium</taxon>
    </lineage>
</organism>
<keyword evidence="3 6" id="KW-0812">Transmembrane</keyword>
<evidence type="ECO:0000256" key="3">
    <source>
        <dbReference type="ARBA" id="ARBA00022692"/>
    </source>
</evidence>
<dbReference type="Proteomes" id="UP000422764">
    <property type="component" value="Chromosome"/>
</dbReference>
<evidence type="ECO:0000256" key="5">
    <source>
        <dbReference type="ARBA" id="ARBA00023136"/>
    </source>
</evidence>
<comment type="subcellular location">
    <subcellularLocation>
        <location evidence="1">Membrane</location>
        <topology evidence="1">Multi-pass membrane protein</topology>
    </subcellularLocation>
</comment>
<dbReference type="InterPro" id="IPR038330">
    <property type="entry name" value="TspO/MBR-related_sf"/>
</dbReference>
<evidence type="ECO:0000313" key="8">
    <source>
        <dbReference type="Proteomes" id="UP000422764"/>
    </source>
</evidence>
<protein>
    <recommendedName>
        <fullName evidence="9">Tryptophan-rich sensory protein</fullName>
    </recommendedName>
</protein>
<proteinExistence type="inferred from homology"/>
<dbReference type="Pfam" id="PF03073">
    <property type="entry name" value="TspO_MBR"/>
    <property type="match status" value="1"/>
</dbReference>
<name>A0A6I6EPJ8_9CLOT</name>
<keyword evidence="5 6" id="KW-0472">Membrane</keyword>
<gene>
    <name evidence="7" type="ORF">GOM49_03525</name>
</gene>
<evidence type="ECO:0000256" key="1">
    <source>
        <dbReference type="ARBA" id="ARBA00004141"/>
    </source>
</evidence>
<dbReference type="InterPro" id="IPR004307">
    <property type="entry name" value="TspO_MBR"/>
</dbReference>
<comment type="similarity">
    <text evidence="2">Belongs to the TspO/BZRP family.</text>
</comment>
<sequence length="44" mass="5351">MLIFILLTPFDFYKHDKVALLLMLPYIIWVYFAVVLNYVVRMLN</sequence>
<accession>A0A6I6EPJ8</accession>
<reference evidence="7 8" key="1">
    <citation type="submission" date="2019-12" db="EMBL/GenBank/DDBJ databases">
        <title>Genome sequenceing of Clostridium bovifaecis.</title>
        <authorList>
            <person name="Yao Y."/>
        </authorList>
    </citation>
    <scope>NUCLEOTIDE SEQUENCE [LARGE SCALE GENOMIC DNA]</scope>
    <source>
        <strain evidence="7 8">BXX</strain>
    </source>
</reference>
<dbReference type="GO" id="GO:0016020">
    <property type="term" value="C:membrane"/>
    <property type="evidence" value="ECO:0007669"/>
    <property type="project" value="UniProtKB-SubCell"/>
</dbReference>
<feature type="transmembrane region" description="Helical" evidence="6">
    <location>
        <begin position="20"/>
        <end position="40"/>
    </location>
</feature>
<evidence type="ECO:0000256" key="6">
    <source>
        <dbReference type="SAM" id="Phobius"/>
    </source>
</evidence>
<dbReference type="EMBL" id="CP046522">
    <property type="protein sequence ID" value="QGU94303.1"/>
    <property type="molecule type" value="Genomic_DNA"/>
</dbReference>
<evidence type="ECO:0000256" key="4">
    <source>
        <dbReference type="ARBA" id="ARBA00022989"/>
    </source>
</evidence>
<dbReference type="Gene3D" id="1.20.1260.100">
    <property type="entry name" value="TspO/MBR protein"/>
    <property type="match status" value="1"/>
</dbReference>
<keyword evidence="8" id="KW-1185">Reference proteome</keyword>